<name>A0A4P8L537_9BACT</name>
<keyword evidence="4 6" id="KW-0808">Transferase</keyword>
<feature type="binding site" evidence="6">
    <location>
        <begin position="140"/>
        <end position="141"/>
    </location>
    <ligand>
        <name>S-adenosyl-L-methionine</name>
        <dbReference type="ChEBI" id="CHEBI:59789"/>
    </ligand>
</feature>
<comment type="function">
    <text evidence="6">Specifically methylates the N7 position of a guanine in 16S rRNA.</text>
</comment>
<feature type="binding site" evidence="6">
    <location>
        <position position="94"/>
    </location>
    <ligand>
        <name>S-adenosyl-L-methionine</name>
        <dbReference type="ChEBI" id="CHEBI:59789"/>
    </ligand>
</feature>
<keyword evidence="2 6" id="KW-0698">rRNA processing</keyword>
<dbReference type="Gene3D" id="3.40.1280.10">
    <property type="match status" value="1"/>
</dbReference>
<dbReference type="OrthoDB" id="9808773at2"/>
<dbReference type="SUPFAM" id="SSF53335">
    <property type="entry name" value="S-adenosyl-L-methionine-dependent methyltransferases"/>
    <property type="match status" value="1"/>
</dbReference>
<evidence type="ECO:0000256" key="3">
    <source>
        <dbReference type="ARBA" id="ARBA00022603"/>
    </source>
</evidence>
<dbReference type="GO" id="GO:0070043">
    <property type="term" value="F:rRNA (guanine-N7-)-methyltransferase activity"/>
    <property type="evidence" value="ECO:0007669"/>
    <property type="project" value="UniProtKB-UniRule"/>
</dbReference>
<dbReference type="Pfam" id="PF00588">
    <property type="entry name" value="SpoU_methylase"/>
    <property type="match status" value="1"/>
</dbReference>
<evidence type="ECO:0000313" key="8">
    <source>
        <dbReference type="EMBL" id="QCQ22843.1"/>
    </source>
</evidence>
<dbReference type="KEGG" id="dax:FDQ92_12060"/>
<evidence type="ECO:0000256" key="5">
    <source>
        <dbReference type="ARBA" id="ARBA00022691"/>
    </source>
</evidence>
<dbReference type="CDD" id="cd18095">
    <property type="entry name" value="SpoU-like_rRNA-MTase"/>
    <property type="match status" value="1"/>
</dbReference>
<reference evidence="8 9" key="1">
    <citation type="submission" date="2019-05" db="EMBL/GenBank/DDBJ databases">
        <title>The Complete Genome Sequence of the n-alkane-degrading Desulfoglaeba alkanexedens ALDC reveals multiple alkylsuccinate synthase gene clusters.</title>
        <authorList>
            <person name="Callaghan A.V."/>
            <person name="Davidova I.A."/>
            <person name="Duncan K.E."/>
            <person name="Morris B."/>
            <person name="McInerney M.J."/>
        </authorList>
    </citation>
    <scope>NUCLEOTIDE SEQUENCE [LARGE SCALE GENOMIC DNA]</scope>
    <source>
        <strain evidence="8 9">ALDC</strain>
    </source>
</reference>
<dbReference type="PANTHER" id="PTHR31760">
    <property type="entry name" value="S-ADENOSYL-L-METHIONINE-DEPENDENT METHYLTRANSFERASES SUPERFAMILY PROTEIN"/>
    <property type="match status" value="1"/>
</dbReference>
<dbReference type="EC" id="2.1.1.-" evidence="6"/>
<dbReference type="GO" id="GO:0005829">
    <property type="term" value="C:cytosol"/>
    <property type="evidence" value="ECO:0007669"/>
    <property type="project" value="TreeGrafter"/>
</dbReference>
<evidence type="ECO:0000256" key="1">
    <source>
        <dbReference type="ARBA" id="ARBA00022490"/>
    </source>
</evidence>
<evidence type="ECO:0000259" key="7">
    <source>
        <dbReference type="Pfam" id="PF00588"/>
    </source>
</evidence>
<dbReference type="Gene3D" id="3.40.50.150">
    <property type="entry name" value="Vaccinia Virus protein VP39"/>
    <property type="match status" value="1"/>
</dbReference>
<feature type="binding site" evidence="6">
    <location>
        <position position="89"/>
    </location>
    <ligand>
        <name>S-adenosyl-L-methionine</name>
        <dbReference type="ChEBI" id="CHEBI:59789"/>
    </ligand>
</feature>
<keyword evidence="3 6" id="KW-0489">Methyltransferase</keyword>
<keyword evidence="9" id="KW-1185">Reference proteome</keyword>
<dbReference type="HAMAP" id="MF_00074">
    <property type="entry name" value="16SrRNA_methyltr_G"/>
    <property type="match status" value="1"/>
</dbReference>
<sequence length="495" mass="54431">MTRFERSADTLPVPAGRDGMRQILTRCGITFTDAQLDRLWTYHQLLRRYNPELNLTRIHNFANMVMKLYVDSILPGRMAELPSPLMDLGTGPGMPGIPLKIAHPHLHLLLAESRGKRVEFLKTVCRELGFDDVEIIGRGIEADFAVPVRGVVTRAVEAMAATLSRVRGCVEKGGRVLFMKGPNCDAEIAEALRTHEGSFILEADTRYVLPGTPHRRRLVVFQRVDEPVSRSNESPGSPRRTVKRIESAQNPVFKELKRLLYGRGVKKAGKTLVAGSKLTADVAARHRDRVEGWISRGDEPPPPADLEERVSWIALAPSLFDELDVFGTRCPMLLAGVPDMPAWEPASGLQKGCSLLIPFQDPENVGAVVRSAVAFGVERIVLLEESAHPFHPKALRASGGAAFQARFLRGPSLSQLPRTLPILPLSQDGMPLEGVDFPEAFGLLPGIEGAGLPAAWRFRAIAVPISPEVESLNAATATAIVLYEWSRRRRIEDAS</sequence>
<evidence type="ECO:0000313" key="9">
    <source>
        <dbReference type="Proteomes" id="UP000298602"/>
    </source>
</evidence>
<gene>
    <name evidence="6 8" type="primary">rsmG</name>
    <name evidence="8" type="ORF">FDQ92_12060</name>
</gene>
<keyword evidence="1 6" id="KW-0963">Cytoplasm</keyword>
<evidence type="ECO:0000256" key="4">
    <source>
        <dbReference type="ARBA" id="ARBA00022679"/>
    </source>
</evidence>
<dbReference type="RefSeq" id="WP_137425126.1">
    <property type="nucleotide sequence ID" value="NZ_CP040098.1"/>
</dbReference>
<dbReference type="InterPro" id="IPR029028">
    <property type="entry name" value="Alpha/beta_knot_MTases"/>
</dbReference>
<comment type="caution">
    <text evidence="6">Lacks conserved residue(s) required for the propagation of feature annotation.</text>
</comment>
<evidence type="ECO:0000256" key="2">
    <source>
        <dbReference type="ARBA" id="ARBA00022552"/>
    </source>
</evidence>
<reference evidence="8 9" key="2">
    <citation type="submission" date="2019-05" db="EMBL/GenBank/DDBJ databases">
        <authorList>
            <person name="Suflita J.M."/>
            <person name="Marks C.R."/>
        </authorList>
    </citation>
    <scope>NUCLEOTIDE SEQUENCE [LARGE SCALE GENOMIC DNA]</scope>
    <source>
        <strain evidence="8 9">ALDC</strain>
    </source>
</reference>
<dbReference type="AlphaFoldDB" id="A0A4P8L537"/>
<dbReference type="InterPro" id="IPR001537">
    <property type="entry name" value="SpoU_MeTrfase"/>
</dbReference>
<dbReference type="Pfam" id="PF02527">
    <property type="entry name" value="GidB"/>
    <property type="match status" value="1"/>
</dbReference>
<evidence type="ECO:0000256" key="6">
    <source>
        <dbReference type="HAMAP-Rule" id="MF_00074"/>
    </source>
</evidence>
<dbReference type="NCBIfam" id="TIGR00138">
    <property type="entry name" value="rsmG_gidB"/>
    <property type="match status" value="1"/>
</dbReference>
<dbReference type="SUPFAM" id="SSF75217">
    <property type="entry name" value="alpha/beta knot"/>
    <property type="match status" value="1"/>
</dbReference>
<dbReference type="GO" id="GO:0003723">
    <property type="term" value="F:RNA binding"/>
    <property type="evidence" value="ECO:0007669"/>
    <property type="project" value="InterPro"/>
</dbReference>
<dbReference type="InterPro" id="IPR029026">
    <property type="entry name" value="tRNA_m1G_MTases_N"/>
</dbReference>
<proteinExistence type="inferred from homology"/>
<organism evidence="8 9">
    <name type="scientific">Desulfoglaeba alkanexedens ALDC</name>
    <dbReference type="NCBI Taxonomy" id="980445"/>
    <lineage>
        <taxon>Bacteria</taxon>
        <taxon>Pseudomonadati</taxon>
        <taxon>Thermodesulfobacteriota</taxon>
        <taxon>Syntrophobacteria</taxon>
        <taxon>Syntrophobacterales</taxon>
        <taxon>Syntrophobacteraceae</taxon>
        <taxon>Desulfoglaeba</taxon>
    </lineage>
</organism>
<protein>
    <recommendedName>
        <fullName evidence="6">Ribosomal RNA small subunit methyltransferase G</fullName>
        <ecNumber evidence="6">2.1.1.-</ecNumber>
    </recommendedName>
    <alternativeName>
        <fullName evidence="6">16S rRNA 7-methylguanosine methyltransferase</fullName>
        <shortName evidence="6">16S rRNA m7G methyltransferase</shortName>
    </alternativeName>
</protein>
<feature type="binding site" evidence="6">
    <location>
        <position position="154"/>
    </location>
    <ligand>
        <name>S-adenosyl-L-methionine</name>
        <dbReference type="ChEBI" id="CHEBI:59789"/>
    </ligand>
</feature>
<dbReference type="InterPro" id="IPR003682">
    <property type="entry name" value="rRNA_ssu_MeTfrase_G"/>
</dbReference>
<dbReference type="InterPro" id="IPR029063">
    <property type="entry name" value="SAM-dependent_MTases_sf"/>
</dbReference>
<feature type="domain" description="tRNA/rRNA methyltransferase SpoU type" evidence="7">
    <location>
        <begin position="358"/>
        <end position="483"/>
    </location>
</feature>
<comment type="similarity">
    <text evidence="6">Belongs to the methyltransferase superfamily. RNA methyltransferase RsmG family.</text>
</comment>
<keyword evidence="5 6" id="KW-0949">S-adenosyl-L-methionine</keyword>
<dbReference type="PANTHER" id="PTHR31760:SF0">
    <property type="entry name" value="S-ADENOSYL-L-METHIONINE-DEPENDENT METHYLTRANSFERASES SUPERFAMILY PROTEIN"/>
    <property type="match status" value="1"/>
</dbReference>
<accession>A0A4P8L537</accession>
<dbReference type="EMBL" id="CP040098">
    <property type="protein sequence ID" value="QCQ22843.1"/>
    <property type="molecule type" value="Genomic_DNA"/>
</dbReference>
<dbReference type="Proteomes" id="UP000298602">
    <property type="component" value="Chromosome"/>
</dbReference>
<comment type="subcellular location">
    <subcellularLocation>
        <location evidence="6">Cytoplasm</location>
    </subcellularLocation>
</comment>